<keyword evidence="3" id="KW-1015">Disulfide bond</keyword>
<dbReference type="Gene3D" id="2.60.40.10">
    <property type="entry name" value="Immunoglobulins"/>
    <property type="match status" value="2"/>
</dbReference>
<feature type="signal peptide" evidence="4">
    <location>
        <begin position="1"/>
        <end position="22"/>
    </location>
</feature>
<dbReference type="InParanoid" id="A0A667XN33"/>
<dbReference type="PANTHER" id="PTHR11412">
    <property type="entry name" value="MACROGLOBULIN / COMPLEMENT"/>
    <property type="match status" value="1"/>
</dbReference>
<dbReference type="InterPro" id="IPR000020">
    <property type="entry name" value="Anaphylatoxin/fibulin"/>
</dbReference>
<dbReference type="Pfam" id="PF01835">
    <property type="entry name" value="MG2"/>
    <property type="match status" value="1"/>
</dbReference>
<evidence type="ECO:0000256" key="2">
    <source>
        <dbReference type="ARBA" id="ARBA00022525"/>
    </source>
</evidence>
<evidence type="ECO:0000256" key="1">
    <source>
        <dbReference type="ARBA" id="ARBA00004613"/>
    </source>
</evidence>
<proteinExistence type="predicted"/>
<dbReference type="Pfam" id="PF01821">
    <property type="entry name" value="ANATO"/>
    <property type="match status" value="1"/>
</dbReference>
<dbReference type="Gene3D" id="2.60.40.1930">
    <property type="match status" value="3"/>
</dbReference>
<dbReference type="PANTHER" id="PTHR11412:SF83">
    <property type="entry name" value="COMPLEMENT C5"/>
    <property type="match status" value="1"/>
</dbReference>
<dbReference type="SMART" id="SM00104">
    <property type="entry name" value="ANATO"/>
    <property type="match status" value="1"/>
</dbReference>
<evidence type="ECO:0000313" key="7">
    <source>
        <dbReference type="Ensembl" id="ENSMMDP00005016687.1"/>
    </source>
</evidence>
<protein>
    <recommendedName>
        <fullName evidence="9">Complement component 5</fullName>
    </recommendedName>
</protein>
<dbReference type="SUPFAM" id="SSF48239">
    <property type="entry name" value="Terpenoid cyclases/Protein prenyltransferases"/>
    <property type="match status" value="1"/>
</dbReference>
<dbReference type="InterPro" id="IPR011626">
    <property type="entry name" value="Alpha-macroglobulin_TED"/>
</dbReference>
<dbReference type="SUPFAM" id="SSF47686">
    <property type="entry name" value="Anaphylotoxins (complement system)"/>
    <property type="match status" value="1"/>
</dbReference>
<dbReference type="InterPro" id="IPR008930">
    <property type="entry name" value="Terpenoid_cyclase/PrenylTrfase"/>
</dbReference>
<dbReference type="InterPro" id="IPR041555">
    <property type="entry name" value="MG3"/>
</dbReference>
<evidence type="ECO:0000256" key="3">
    <source>
        <dbReference type="ARBA" id="ARBA00023157"/>
    </source>
</evidence>
<accession>A0A667XN33</accession>
<dbReference type="SUPFAM" id="SSF49410">
    <property type="entry name" value="Alpha-macroglobulin receptor domain"/>
    <property type="match status" value="1"/>
</dbReference>
<dbReference type="Gene3D" id="1.50.10.20">
    <property type="match status" value="1"/>
</dbReference>
<keyword evidence="4" id="KW-0732">Signal</keyword>
<dbReference type="InterPro" id="IPR018081">
    <property type="entry name" value="Anaphylatoxin_comp_syst"/>
</dbReference>
<dbReference type="InterPro" id="IPR001134">
    <property type="entry name" value="Netrin_domain"/>
</dbReference>
<dbReference type="FunCoup" id="A0A667XN33">
    <property type="interactions" value="466"/>
</dbReference>
<dbReference type="PROSITE" id="PS50189">
    <property type="entry name" value="NTR"/>
    <property type="match status" value="1"/>
</dbReference>
<dbReference type="Gene3D" id="2.20.130.20">
    <property type="match status" value="1"/>
</dbReference>
<gene>
    <name evidence="7" type="primary">c5</name>
</gene>
<dbReference type="SUPFAM" id="SSF50242">
    <property type="entry name" value="TIMP-like"/>
    <property type="match status" value="1"/>
</dbReference>
<dbReference type="GO" id="GO:0005615">
    <property type="term" value="C:extracellular space"/>
    <property type="evidence" value="ECO:0007669"/>
    <property type="project" value="InterPro"/>
</dbReference>
<dbReference type="SMART" id="SM01359">
    <property type="entry name" value="A2M_N_2"/>
    <property type="match status" value="1"/>
</dbReference>
<dbReference type="Gene3D" id="2.60.120.1540">
    <property type="match status" value="1"/>
</dbReference>
<evidence type="ECO:0000313" key="8">
    <source>
        <dbReference type="Proteomes" id="UP000472263"/>
    </source>
</evidence>
<dbReference type="Ensembl" id="ENSMMDT00005017116.1">
    <property type="protein sequence ID" value="ENSMMDP00005016687.1"/>
    <property type="gene ID" value="ENSMMDG00005008431.1"/>
</dbReference>
<dbReference type="InterPro" id="IPR036595">
    <property type="entry name" value="A-macroglobulin_rcpt-bd_sf"/>
</dbReference>
<dbReference type="InterPro" id="IPR011625">
    <property type="entry name" value="A2M_N_BRD"/>
</dbReference>
<dbReference type="Pfam" id="PF17791">
    <property type="entry name" value="MG3"/>
    <property type="match status" value="1"/>
</dbReference>
<dbReference type="Proteomes" id="UP000472263">
    <property type="component" value="Chromosome 9"/>
</dbReference>
<dbReference type="InterPro" id="IPR001599">
    <property type="entry name" value="Macroglobln_a2"/>
</dbReference>
<dbReference type="InterPro" id="IPR018933">
    <property type="entry name" value="Netrin_module_non-TIMP"/>
</dbReference>
<name>A0A667XN33_9TELE</name>
<comment type="subcellular location">
    <subcellularLocation>
        <location evidence="1">Secreted</location>
    </subcellularLocation>
</comment>
<reference evidence="7" key="1">
    <citation type="submission" date="2019-06" db="EMBL/GenBank/DDBJ databases">
        <authorList>
            <consortium name="Wellcome Sanger Institute Data Sharing"/>
        </authorList>
    </citation>
    <scope>NUCLEOTIDE SEQUENCE [LARGE SCALE GENOMIC DNA]</scope>
</reference>
<evidence type="ECO:0000259" key="5">
    <source>
        <dbReference type="PROSITE" id="PS01178"/>
    </source>
</evidence>
<dbReference type="Pfam" id="PF17789">
    <property type="entry name" value="MG4"/>
    <property type="match status" value="1"/>
</dbReference>
<evidence type="ECO:0000259" key="6">
    <source>
        <dbReference type="PROSITE" id="PS50189"/>
    </source>
</evidence>
<keyword evidence="8" id="KW-1185">Reference proteome</keyword>
<reference evidence="7" key="2">
    <citation type="submission" date="2025-08" db="UniProtKB">
        <authorList>
            <consortium name="Ensembl"/>
        </authorList>
    </citation>
    <scope>IDENTIFICATION</scope>
</reference>
<feature type="domain" description="NTR" evidence="6">
    <location>
        <begin position="1509"/>
        <end position="1656"/>
    </location>
</feature>
<dbReference type="Pfam" id="PF00207">
    <property type="entry name" value="A2M"/>
    <property type="match status" value="1"/>
</dbReference>
<dbReference type="Gene3D" id="2.60.40.1940">
    <property type="match status" value="1"/>
</dbReference>
<dbReference type="Pfam" id="PF01759">
    <property type="entry name" value="NTR"/>
    <property type="match status" value="1"/>
</dbReference>
<dbReference type="InterPro" id="IPR041425">
    <property type="entry name" value="C3/4/5_MG1"/>
</dbReference>
<dbReference type="Pfam" id="PF07677">
    <property type="entry name" value="A2M_recep"/>
    <property type="match status" value="1"/>
</dbReference>
<keyword evidence="2" id="KW-0964">Secreted</keyword>
<dbReference type="InterPro" id="IPR009048">
    <property type="entry name" value="A-macroglobulin_rcpt-bd"/>
</dbReference>
<dbReference type="CDD" id="cd00017">
    <property type="entry name" value="ANATO"/>
    <property type="match status" value="1"/>
</dbReference>
<feature type="domain" description="Anaphylatoxin-like" evidence="5">
    <location>
        <begin position="680"/>
        <end position="717"/>
    </location>
</feature>
<dbReference type="SMART" id="SM01361">
    <property type="entry name" value="A2M_recep"/>
    <property type="match status" value="1"/>
</dbReference>
<dbReference type="Gene3D" id="2.60.40.690">
    <property type="entry name" value="Alpha-macroglobulin, receptor-binding domain"/>
    <property type="match status" value="1"/>
</dbReference>
<dbReference type="InterPro" id="IPR002890">
    <property type="entry name" value="MG2"/>
</dbReference>
<dbReference type="InterPro" id="IPR050473">
    <property type="entry name" value="A2M/Complement_sys"/>
</dbReference>
<evidence type="ECO:0008006" key="9">
    <source>
        <dbReference type="Google" id="ProtNLM"/>
    </source>
</evidence>
<sequence>MSNLLLLLSYLVTAPSSWRVDAVETVLLQLFGFSQEVQVHLFLKTTMAPSHVELGRDVVTLNAQNQFQATAKLRPKGQLPDHVILHVQSGEINQHQSIPISQTNGFLFIQTDKPLYTPLQAVKVRAFSLNEELRPANRSVFLTFRDPNYETVDIVEMIDMNNGIPSMQNPFKIPIKPKLGLWSIEASYSKDFSTTARADFEVKEYVLPSMTILVEPETSYISYGNFQQFNFKITARYVHGAPVADGEVLVRYGYISGKKSPVIIKNSVTGKQLSSTGEVQMTVNLEELLMNHDGPRDLNSLVDKYLYIAVRVQERTGGISQEAELGAVKFVKSPYSLSLVSTPPFIKPGLPYNIQVLVRDHLEKPVSRIPVNLVEGELTGQTPQSGSLPCTSSATSQSDGLAVFICNIPKDTSKAVLKFETADASLPLASQASRSLTAAAYFSPNQRYLYIDPPFAGRGLEVGTRAQIKVYSATPAFVSVNALSFLVLSKGKVVDFGTQSFSGSSSQLVISFDVTVAMVPSIRLLVYYILSAEGTSELVADSVWMDVSDSCVNGLETGLSYNGRDHRPKSSLKLNVQTNQDGLVALSAVDSALLSLRPNYRDPVTMVLRHIERSDRGCGGGGGKDSADVFRLAGLTFMTNANAHPSPSDEACTAIVRSKRALSDAEKVKIVESFGRLKPCCEEGMRHIPRSVSCEQLAKQKYWRYPPPCIEAFKRCCELYQKHLDRHAVLGRNEMGADFDVAPSLVRSYFPESWLWEVQQARSGRHPISRTLPDSLTTWEIRAVGMFRNGVCVAEPARVSVTLPVSLDVPLPYQLVRGEQLELTGSVYNQEPDRIKYCVTLTVGPAVCLLGSQPAPGGAGLRSTACVWKDLAGEGVAAVSFTLMGMEPGEHTLTFKLQTKQGGRDVLQKKLRVVPEGVRTAVFSGGKLDPQGIYGSEKRQVELKNTLPANLVPHSPVERQLTINGEVLGDVLSILDDPDGLRQLINLPPGSVEAELAGLLPLLYVYKYLETTSRWDVLGENVQKNADELRRKIKDGVVSIYSFRSSLDSSYSVMWRNREPCTWLTALVVRTLALADELVSVDHQSLSQSLFWLIHSAQQPNGSFIEKSSFRPNKVMAAGSDPTEQAVYLTSFVLIGLNRATKIRDPILQLKSHDDSMNLAADYISQHAPGVQSVYVRAVATYALTLHDPHSSTAAQLLTDMENLARQKGHPPVLRYWQESSVNADWLRPDQSSGLTVETTAYMLLTSLLKGRFQYANPILSWLTQDQHYGEGFHSTQDTALTLEAVVAYSGVAPRALLDLSILVRYRRKGSLADVELSQSRPVATPIQVTKDDYITASTGFGKGVSNVKLKTVYYQTTSSSQNCNFDISIELVAQNPSASTTCLYKPPPNEVQTESSLTVMKIQLPTGVQPYLDDLRQFRDGMEPIISHYELQGSTVVIQMDYVPAAEFMCVGFRVWTEFRVSAAGDSLFSVYEPQDRGSMCTKQFSYQEQKLQRVCVAEQCQCMTAACASYRGNIDSSLTAAKHTEETCRAHIKYAYKVTVKSSAAEGDFMTYTATVAEVLKNTDKELEAVSSGTEVELVKKATCSSVEIQNNNQYLVMGASGSEIALGHSFKYRLALDSDALVELWPTDCSTPECLDYINQLDDFALDMQLSGCPDSSSR</sequence>
<dbReference type="Pfam" id="PF07678">
    <property type="entry name" value="TED_complement"/>
    <property type="match status" value="1"/>
</dbReference>
<evidence type="ECO:0000256" key="4">
    <source>
        <dbReference type="SAM" id="SignalP"/>
    </source>
</evidence>
<dbReference type="SMART" id="SM00643">
    <property type="entry name" value="C345C"/>
    <property type="match status" value="1"/>
</dbReference>
<dbReference type="GO" id="GO:0004866">
    <property type="term" value="F:endopeptidase inhibitor activity"/>
    <property type="evidence" value="ECO:0007669"/>
    <property type="project" value="InterPro"/>
</dbReference>
<dbReference type="InterPro" id="IPR048843">
    <property type="entry name" value="C5_CUB"/>
</dbReference>
<dbReference type="PROSITE" id="PS01178">
    <property type="entry name" value="ANAPHYLATOXIN_2"/>
    <property type="match status" value="1"/>
</dbReference>
<reference evidence="7" key="3">
    <citation type="submission" date="2025-09" db="UniProtKB">
        <authorList>
            <consortium name="Ensembl"/>
        </authorList>
    </citation>
    <scope>IDENTIFICATION</scope>
</reference>
<dbReference type="Gene3D" id="1.20.91.20">
    <property type="entry name" value="Anaphylotoxins (complement system)"/>
    <property type="match status" value="1"/>
</dbReference>
<dbReference type="InterPro" id="IPR040839">
    <property type="entry name" value="MG4"/>
</dbReference>
<dbReference type="Pfam" id="PF07703">
    <property type="entry name" value="A2M_BRD"/>
    <property type="match status" value="1"/>
</dbReference>
<dbReference type="Gene3D" id="2.40.50.120">
    <property type="match status" value="1"/>
</dbReference>
<dbReference type="CDD" id="cd02896">
    <property type="entry name" value="complement_C3_C4_C5"/>
    <property type="match status" value="1"/>
</dbReference>
<dbReference type="SMART" id="SM01360">
    <property type="entry name" value="A2M"/>
    <property type="match status" value="1"/>
</dbReference>
<feature type="chain" id="PRO_5025687635" description="Complement component 5" evidence="4">
    <location>
        <begin position="23"/>
        <end position="1662"/>
    </location>
</feature>
<dbReference type="Pfam" id="PF17790">
    <property type="entry name" value="MG1"/>
    <property type="match status" value="1"/>
</dbReference>
<organism evidence="7 8">
    <name type="scientific">Myripristis murdjan</name>
    <name type="common">pinecone soldierfish</name>
    <dbReference type="NCBI Taxonomy" id="586833"/>
    <lineage>
        <taxon>Eukaryota</taxon>
        <taxon>Metazoa</taxon>
        <taxon>Chordata</taxon>
        <taxon>Craniata</taxon>
        <taxon>Vertebrata</taxon>
        <taxon>Euteleostomi</taxon>
        <taxon>Actinopterygii</taxon>
        <taxon>Neopterygii</taxon>
        <taxon>Teleostei</taxon>
        <taxon>Neoteleostei</taxon>
        <taxon>Acanthomorphata</taxon>
        <taxon>Holocentriformes</taxon>
        <taxon>Holocentridae</taxon>
        <taxon>Myripristis</taxon>
    </lineage>
</organism>
<dbReference type="Pfam" id="PF21309">
    <property type="entry name" value="C5_CUB"/>
    <property type="match status" value="1"/>
</dbReference>
<dbReference type="InterPro" id="IPR008993">
    <property type="entry name" value="TIMP-like_OB-fold"/>
</dbReference>
<dbReference type="GeneTree" id="ENSGT00940000155670"/>
<dbReference type="Gene3D" id="6.20.50.160">
    <property type="match status" value="1"/>
</dbReference>
<dbReference type="InterPro" id="IPR013783">
    <property type="entry name" value="Ig-like_fold"/>
</dbReference>